<name>A0A2M4D4C2_ANODA</name>
<dbReference type="AlphaFoldDB" id="A0A2M4D4C2"/>
<evidence type="ECO:0000313" key="2">
    <source>
        <dbReference type="EMBL" id="MBW72403.1"/>
    </source>
</evidence>
<accession>A0A2M4D4C2</accession>
<feature type="chain" id="PRO_5014986307" evidence="1">
    <location>
        <begin position="21"/>
        <end position="71"/>
    </location>
</feature>
<protein>
    <submittedName>
        <fullName evidence="2">Putative secreted protein</fullName>
    </submittedName>
</protein>
<dbReference type="EMBL" id="GGFL01008225">
    <property type="protein sequence ID" value="MBW72403.1"/>
    <property type="molecule type" value="Transcribed_RNA"/>
</dbReference>
<proteinExistence type="predicted"/>
<evidence type="ECO:0000256" key="1">
    <source>
        <dbReference type="SAM" id="SignalP"/>
    </source>
</evidence>
<feature type="signal peptide" evidence="1">
    <location>
        <begin position="1"/>
        <end position="20"/>
    </location>
</feature>
<keyword evidence="1" id="KW-0732">Signal</keyword>
<reference evidence="2" key="1">
    <citation type="submission" date="2018-01" db="EMBL/GenBank/DDBJ databases">
        <title>An insight into the sialome of Amazonian anophelines.</title>
        <authorList>
            <person name="Ribeiro J.M."/>
            <person name="Scarpassa V."/>
            <person name="Calvo E."/>
        </authorList>
    </citation>
    <scope>NUCLEOTIDE SEQUENCE</scope>
</reference>
<sequence>MSFLCFFFFVFCVCVYLMFSKDIATSCKSTFMQSTANHQTIAPDMALEVHMGELRLFSFCSLPVTNNYALL</sequence>
<organism evidence="2">
    <name type="scientific">Anopheles darlingi</name>
    <name type="common">Mosquito</name>
    <dbReference type="NCBI Taxonomy" id="43151"/>
    <lineage>
        <taxon>Eukaryota</taxon>
        <taxon>Metazoa</taxon>
        <taxon>Ecdysozoa</taxon>
        <taxon>Arthropoda</taxon>
        <taxon>Hexapoda</taxon>
        <taxon>Insecta</taxon>
        <taxon>Pterygota</taxon>
        <taxon>Neoptera</taxon>
        <taxon>Endopterygota</taxon>
        <taxon>Diptera</taxon>
        <taxon>Nematocera</taxon>
        <taxon>Culicoidea</taxon>
        <taxon>Culicidae</taxon>
        <taxon>Anophelinae</taxon>
        <taxon>Anopheles</taxon>
    </lineage>
</organism>